<dbReference type="PANTHER" id="PTHR10740:SF16">
    <property type="entry name" value="AMPHIREGULIN"/>
    <property type="match status" value="1"/>
</dbReference>
<dbReference type="GO" id="GO:0005615">
    <property type="term" value="C:extracellular space"/>
    <property type="evidence" value="ECO:0007669"/>
    <property type="project" value="TreeGrafter"/>
</dbReference>
<feature type="compositionally biased region" description="Basic residues" evidence="10">
    <location>
        <begin position="132"/>
        <end position="148"/>
    </location>
</feature>
<evidence type="ECO:0000256" key="9">
    <source>
        <dbReference type="PROSITE-ProRule" id="PRU00076"/>
    </source>
</evidence>
<feature type="transmembrane region" description="Helical" evidence="11">
    <location>
        <begin position="230"/>
        <end position="253"/>
    </location>
</feature>
<evidence type="ECO:0000256" key="7">
    <source>
        <dbReference type="ARBA" id="ARBA00023136"/>
    </source>
</evidence>
<dbReference type="PROSITE" id="PS50026">
    <property type="entry name" value="EGF_3"/>
    <property type="match status" value="1"/>
</dbReference>
<evidence type="ECO:0000256" key="3">
    <source>
        <dbReference type="ARBA" id="ARBA00022692"/>
    </source>
</evidence>
<keyword evidence="6" id="KW-0339">Growth factor</keyword>
<dbReference type="InterPro" id="IPR000742">
    <property type="entry name" value="EGF"/>
</dbReference>
<evidence type="ECO:0000256" key="1">
    <source>
        <dbReference type="ARBA" id="ARBA00004167"/>
    </source>
</evidence>
<keyword evidence="3 11" id="KW-0812">Transmembrane</keyword>
<evidence type="ECO:0000256" key="2">
    <source>
        <dbReference type="ARBA" id="ARBA00022536"/>
    </source>
</evidence>
<name>A0A4Z2HM18_9TELE</name>
<dbReference type="AlphaFoldDB" id="A0A4Z2HM18"/>
<dbReference type="GO" id="GO:0007173">
    <property type="term" value="P:epidermal growth factor receptor signaling pathway"/>
    <property type="evidence" value="ECO:0007669"/>
    <property type="project" value="TreeGrafter"/>
</dbReference>
<evidence type="ECO:0000256" key="11">
    <source>
        <dbReference type="SAM" id="Phobius"/>
    </source>
</evidence>
<evidence type="ECO:0000313" key="15">
    <source>
        <dbReference type="Proteomes" id="UP000314294"/>
    </source>
</evidence>
<keyword evidence="4 12" id="KW-0732">Signal</keyword>
<gene>
    <name evidence="14" type="primary">AREG</name>
    <name evidence="14" type="ORF">EYF80_023257</name>
</gene>
<organism evidence="14 15">
    <name type="scientific">Liparis tanakae</name>
    <name type="common">Tanaka's snailfish</name>
    <dbReference type="NCBI Taxonomy" id="230148"/>
    <lineage>
        <taxon>Eukaryota</taxon>
        <taxon>Metazoa</taxon>
        <taxon>Chordata</taxon>
        <taxon>Craniata</taxon>
        <taxon>Vertebrata</taxon>
        <taxon>Euteleostomi</taxon>
        <taxon>Actinopterygii</taxon>
        <taxon>Neopterygii</taxon>
        <taxon>Teleostei</taxon>
        <taxon>Neoteleostei</taxon>
        <taxon>Acanthomorphata</taxon>
        <taxon>Eupercaria</taxon>
        <taxon>Perciformes</taxon>
        <taxon>Cottioidei</taxon>
        <taxon>Cottales</taxon>
        <taxon>Liparidae</taxon>
        <taxon>Liparis</taxon>
    </lineage>
</organism>
<keyword evidence="15" id="KW-1185">Reference proteome</keyword>
<feature type="chain" id="PRO_5021274398" evidence="12">
    <location>
        <begin position="25"/>
        <end position="293"/>
    </location>
</feature>
<evidence type="ECO:0000256" key="5">
    <source>
        <dbReference type="ARBA" id="ARBA00022989"/>
    </source>
</evidence>
<dbReference type="PANTHER" id="PTHR10740">
    <property type="entry name" value="TRANSFORMING GROWTH FACTOR ALPHA"/>
    <property type="match status" value="1"/>
</dbReference>
<evidence type="ECO:0000259" key="13">
    <source>
        <dbReference type="PROSITE" id="PS50026"/>
    </source>
</evidence>
<comment type="caution">
    <text evidence="9">Lacks conserved residue(s) required for the propagation of feature annotation.</text>
</comment>
<proteinExistence type="predicted"/>
<feature type="signal peptide" evidence="12">
    <location>
        <begin position="1"/>
        <end position="24"/>
    </location>
</feature>
<dbReference type="EMBL" id="SRLO01000217">
    <property type="protein sequence ID" value="TNN66571.1"/>
    <property type="molecule type" value="Genomic_DNA"/>
</dbReference>
<feature type="compositionally biased region" description="Basic residues" evidence="10">
    <location>
        <begin position="47"/>
        <end position="65"/>
    </location>
</feature>
<dbReference type="GO" id="GO:0016020">
    <property type="term" value="C:membrane"/>
    <property type="evidence" value="ECO:0007669"/>
    <property type="project" value="UniProtKB-SubCell"/>
</dbReference>
<evidence type="ECO:0000256" key="8">
    <source>
        <dbReference type="ARBA" id="ARBA00023157"/>
    </source>
</evidence>
<keyword evidence="7 11" id="KW-0472">Membrane</keyword>
<dbReference type="OrthoDB" id="9909110at2759"/>
<evidence type="ECO:0000256" key="10">
    <source>
        <dbReference type="SAM" id="MobiDB-lite"/>
    </source>
</evidence>
<reference evidence="14 15" key="1">
    <citation type="submission" date="2019-03" db="EMBL/GenBank/DDBJ databases">
        <title>First draft genome of Liparis tanakae, snailfish: a comprehensive survey of snailfish specific genes.</title>
        <authorList>
            <person name="Kim W."/>
            <person name="Song I."/>
            <person name="Jeong J.-H."/>
            <person name="Kim D."/>
            <person name="Kim S."/>
            <person name="Ryu S."/>
            <person name="Song J.Y."/>
            <person name="Lee S.K."/>
        </authorList>
    </citation>
    <scope>NUCLEOTIDE SEQUENCE [LARGE SCALE GENOMIC DNA]</scope>
    <source>
        <tissue evidence="14">Muscle</tissue>
    </source>
</reference>
<feature type="region of interest" description="Disordered" evidence="10">
    <location>
        <begin position="29"/>
        <end position="76"/>
    </location>
</feature>
<dbReference type="GO" id="GO:0008083">
    <property type="term" value="F:growth factor activity"/>
    <property type="evidence" value="ECO:0007669"/>
    <property type="project" value="UniProtKB-KW"/>
</dbReference>
<feature type="domain" description="EGF-like" evidence="13">
    <location>
        <begin position="171"/>
        <end position="211"/>
    </location>
</feature>
<feature type="compositionally biased region" description="Low complexity" evidence="10">
    <location>
        <begin position="29"/>
        <end position="39"/>
    </location>
</feature>
<keyword evidence="8 9" id="KW-1015">Disulfide bond</keyword>
<dbReference type="SUPFAM" id="SSF57196">
    <property type="entry name" value="EGF/Laminin"/>
    <property type="match status" value="1"/>
</dbReference>
<dbReference type="GO" id="GO:0008284">
    <property type="term" value="P:positive regulation of cell population proliferation"/>
    <property type="evidence" value="ECO:0007669"/>
    <property type="project" value="TreeGrafter"/>
</dbReference>
<keyword evidence="2 9" id="KW-0245">EGF-like domain</keyword>
<dbReference type="Gene3D" id="2.10.25.10">
    <property type="entry name" value="Laminin"/>
    <property type="match status" value="1"/>
</dbReference>
<feature type="disulfide bond" evidence="9">
    <location>
        <begin position="201"/>
        <end position="210"/>
    </location>
</feature>
<protein>
    <submittedName>
        <fullName evidence="14">Amphiregulin</fullName>
    </submittedName>
</protein>
<dbReference type="PROSITE" id="PS01186">
    <property type="entry name" value="EGF_2"/>
    <property type="match status" value="1"/>
</dbReference>
<evidence type="ECO:0000256" key="12">
    <source>
        <dbReference type="SAM" id="SignalP"/>
    </source>
</evidence>
<evidence type="ECO:0000313" key="14">
    <source>
        <dbReference type="EMBL" id="TNN66571.1"/>
    </source>
</evidence>
<dbReference type="GO" id="GO:0005154">
    <property type="term" value="F:epidermal growth factor receptor binding"/>
    <property type="evidence" value="ECO:0007669"/>
    <property type="project" value="TreeGrafter"/>
</dbReference>
<dbReference type="PROSITE" id="PS00022">
    <property type="entry name" value="EGF_1"/>
    <property type="match status" value="1"/>
</dbReference>
<dbReference type="Proteomes" id="UP000314294">
    <property type="component" value="Unassembled WGS sequence"/>
</dbReference>
<evidence type="ECO:0000256" key="6">
    <source>
        <dbReference type="ARBA" id="ARBA00023030"/>
    </source>
</evidence>
<keyword evidence="5 11" id="KW-1133">Transmembrane helix</keyword>
<dbReference type="GO" id="GO:0045840">
    <property type="term" value="P:positive regulation of mitotic nuclear division"/>
    <property type="evidence" value="ECO:0007669"/>
    <property type="project" value="TreeGrafter"/>
</dbReference>
<evidence type="ECO:0000256" key="4">
    <source>
        <dbReference type="ARBA" id="ARBA00022729"/>
    </source>
</evidence>
<dbReference type="FunFam" id="2.10.25.10:FF:000158">
    <property type="entry name" value="proheparin-binding EGF-like growth factor"/>
    <property type="match status" value="1"/>
</dbReference>
<feature type="region of interest" description="Disordered" evidence="10">
    <location>
        <begin position="109"/>
        <end position="156"/>
    </location>
</feature>
<feature type="compositionally biased region" description="Basic and acidic residues" evidence="10">
    <location>
        <begin position="116"/>
        <end position="131"/>
    </location>
</feature>
<accession>A0A4Z2HM18</accession>
<sequence>MGNNKPPALLALIGVMLLWPNVLTRSVSSSSLQTVDSASPSAGTRKTNSHTIKRGKVTKESRRHIVSGAGGTQGSEATFSGELARVTGGPASGEVLQTSLADDDELEVDEEVSGGDNDHFSLLELHPSKDEKKKRKGKGKKKNKHRGKSTTPLNPEHVIYTNGYTSTLSTTEDPCTSTHLGYCIHGYCKYIEGLQEPVCICMKGYDGGRCGIQSLGTIRTQPDQVNNSELVQTVLVIIAVVLSVISCTAILLMTCAQSHKNFLASYLGTGAEQEKLQKPIGDVVSLFIQVVPT</sequence>
<comment type="subcellular location">
    <subcellularLocation>
        <location evidence="1">Membrane</location>
        <topology evidence="1">Single-pass membrane protein</topology>
    </subcellularLocation>
</comment>
<comment type="caution">
    <text evidence="14">The sequence shown here is derived from an EMBL/GenBank/DDBJ whole genome shotgun (WGS) entry which is preliminary data.</text>
</comment>